<dbReference type="Proteomes" id="UP000437736">
    <property type="component" value="Unassembled WGS sequence"/>
</dbReference>
<comment type="caution">
    <text evidence="2">The sequence shown here is derived from an EMBL/GenBank/DDBJ whole genome shotgun (WGS) entry which is preliminary data.</text>
</comment>
<dbReference type="InterPro" id="IPR050312">
    <property type="entry name" value="IolE/XylAMocC-like"/>
</dbReference>
<dbReference type="PANTHER" id="PTHR12110:SF48">
    <property type="entry name" value="BLL3656 PROTEIN"/>
    <property type="match status" value="1"/>
</dbReference>
<dbReference type="SUPFAM" id="SSF51658">
    <property type="entry name" value="Xylose isomerase-like"/>
    <property type="match status" value="1"/>
</dbReference>
<feature type="domain" description="Xylose isomerase-like TIM barrel" evidence="1">
    <location>
        <begin position="24"/>
        <end position="240"/>
    </location>
</feature>
<reference evidence="2 3" key="1">
    <citation type="submission" date="2019-11" db="EMBL/GenBank/DDBJ databases">
        <title>Acidiferrimicrobium australis gen. nov., sp. nov., an acidophilic and obligately heterotrophic, member of the Actinobacteria that catalyses dissimilatory oxido- reduction of iron isolated from metal-rich acidic water in Chile.</title>
        <authorList>
            <person name="Gonzalez D."/>
            <person name="Huber K."/>
            <person name="Hedrich S."/>
            <person name="Rojas-Villalobos C."/>
            <person name="Quatrini R."/>
            <person name="Dinamarca M.A."/>
            <person name="Schwarz A."/>
            <person name="Canales C."/>
            <person name="Nancucheo I."/>
        </authorList>
    </citation>
    <scope>NUCLEOTIDE SEQUENCE [LARGE SCALE GENOMIC DNA]</scope>
    <source>
        <strain evidence="2 3">USS-CCA1</strain>
    </source>
</reference>
<dbReference type="Pfam" id="PF01261">
    <property type="entry name" value="AP_endonuc_2"/>
    <property type="match status" value="1"/>
</dbReference>
<evidence type="ECO:0000259" key="1">
    <source>
        <dbReference type="Pfam" id="PF01261"/>
    </source>
</evidence>
<evidence type="ECO:0000313" key="2">
    <source>
        <dbReference type="EMBL" id="MST31527.1"/>
    </source>
</evidence>
<keyword evidence="3" id="KW-1185">Reference proteome</keyword>
<accession>A0ABW9QQC9</accession>
<sequence length="252" mass="25992">MDRPPRLSLAAGTLRPGTTAEAAIRLAAAAGFDAVGLRPTPGWSATDVARRAADAGISILDIEVARIGTTEDEDADWLVDWAVEVGAAHVLVVSDVLDPSATAAGLHRVAARCAGSPLRPVLEFMRFTGVPDLASARAAVEAVGGSCIGILVDALHLARAGGEPTDLADIPAARLPYFQVCDAPASGPADGDLASEARYRRLLPGDGRLPLGALVAALPGRPISVEVQSEVGWSEPPESWVRRVHQAAAQLG</sequence>
<proteinExistence type="predicted"/>
<name>A0ABW9QQC9_9ACTN</name>
<dbReference type="InterPro" id="IPR013022">
    <property type="entry name" value="Xyl_isomerase-like_TIM-brl"/>
</dbReference>
<protein>
    <submittedName>
        <fullName evidence="2">TIM barrel protein</fullName>
    </submittedName>
</protein>
<evidence type="ECO:0000313" key="3">
    <source>
        <dbReference type="Proteomes" id="UP000437736"/>
    </source>
</evidence>
<dbReference type="InterPro" id="IPR036237">
    <property type="entry name" value="Xyl_isomerase-like_sf"/>
</dbReference>
<dbReference type="EMBL" id="WJHE01000089">
    <property type="protein sequence ID" value="MST31527.1"/>
    <property type="molecule type" value="Genomic_DNA"/>
</dbReference>
<dbReference type="Gene3D" id="3.20.20.150">
    <property type="entry name" value="Divalent-metal-dependent TIM barrel enzymes"/>
    <property type="match status" value="1"/>
</dbReference>
<gene>
    <name evidence="2" type="ORF">GHK86_02125</name>
</gene>
<organism evidence="2 3">
    <name type="scientific">Acidiferrimicrobium australe</name>
    <dbReference type="NCBI Taxonomy" id="2664430"/>
    <lineage>
        <taxon>Bacteria</taxon>
        <taxon>Bacillati</taxon>
        <taxon>Actinomycetota</taxon>
        <taxon>Acidimicrobiia</taxon>
        <taxon>Acidimicrobiales</taxon>
        <taxon>Acidimicrobiaceae</taxon>
        <taxon>Acidiferrimicrobium</taxon>
    </lineage>
</organism>
<dbReference type="PANTHER" id="PTHR12110">
    <property type="entry name" value="HYDROXYPYRUVATE ISOMERASE"/>
    <property type="match status" value="1"/>
</dbReference>